<dbReference type="GO" id="GO:0051607">
    <property type="term" value="P:defense response to virus"/>
    <property type="evidence" value="ECO:0007669"/>
    <property type="project" value="UniProtKB-KW"/>
</dbReference>
<reference evidence="2 3" key="1">
    <citation type="journal article" date="2010" name="Stand. Genomic Sci.">
        <title>Complete genome sequence of Spirosoma linguale type strain (1).</title>
        <authorList>
            <person name="Lail K."/>
            <person name="Sikorski J."/>
            <person name="Saunders E."/>
            <person name="Lapidus A."/>
            <person name="Glavina Del Rio T."/>
            <person name="Copeland A."/>
            <person name="Tice H."/>
            <person name="Cheng J.-F."/>
            <person name="Lucas S."/>
            <person name="Nolan M."/>
            <person name="Bruce D."/>
            <person name="Goodwin L."/>
            <person name="Pitluck S."/>
            <person name="Ivanova N."/>
            <person name="Mavromatis K."/>
            <person name="Ovchinnikova G."/>
            <person name="Pati A."/>
            <person name="Chen A."/>
            <person name="Palaniappan K."/>
            <person name="Land M."/>
            <person name="Hauser L."/>
            <person name="Chang Y.-J."/>
            <person name="Jeffries C.D."/>
            <person name="Chain P."/>
            <person name="Brettin T."/>
            <person name="Detter J.C."/>
            <person name="Schuetze A."/>
            <person name="Rohde M."/>
            <person name="Tindall B.J."/>
            <person name="Goeker M."/>
            <person name="Bristow J."/>
            <person name="Eisen J.A."/>
            <person name="Markowitz V."/>
            <person name="Hugenholtz P."/>
            <person name="Kyrpides N.C."/>
            <person name="Klenk H.-P."/>
            <person name="Chen F."/>
        </authorList>
    </citation>
    <scope>NUCLEOTIDE SEQUENCE [LARGE SCALE GENOMIC DNA]</scope>
    <source>
        <strain evidence="3">ATCC 33905 / DSM 74 / LMG 10896 / Claus 1</strain>
    </source>
</reference>
<dbReference type="Proteomes" id="UP000002028">
    <property type="component" value="Chromosome"/>
</dbReference>
<dbReference type="HOGENOM" id="CLU_100173_0_0_10"/>
<sequence>MSSRSLEKKRREELLSFDLQADFGFFRKPDVNEGIQYSYNMLHKPALLGIMGAIAGLKGHQQKGQWPQYYTLLKSVLVGIAPLNHERGSFTKVAITYTNTVGYANADGTLIVHENTLRCPAYRVFVLLDQADELQSRLAARIRQHEAEFIPYLGKNEFTAWWDNVNEYEVDRTRPTQSFELVTLFDKRLKTDRKSMTRESDQLDLVDMSNQKGSYIYFERLPAGFNEELFQYDLVNFAYTDYLIKAPTQLANLYQLNQTNSYAQLM</sequence>
<dbReference type="NCBIfam" id="TIGR02592">
    <property type="entry name" value="cas_Cas5h"/>
    <property type="match status" value="1"/>
</dbReference>
<proteinExistence type="predicted"/>
<name>D2QHQ8_SPILD</name>
<dbReference type="STRING" id="504472.Slin_3867"/>
<dbReference type="KEGG" id="sli:Slin_3867"/>
<dbReference type="AlphaFoldDB" id="D2QHQ8"/>
<dbReference type="InterPro" id="IPR013422">
    <property type="entry name" value="CRISPR-assoc_prot_Cas5_N"/>
</dbReference>
<dbReference type="eggNOG" id="ENOG502ZBNI">
    <property type="taxonomic scope" value="Bacteria"/>
</dbReference>
<keyword evidence="3" id="KW-1185">Reference proteome</keyword>
<accession>D2QHQ8</accession>
<evidence type="ECO:0000313" key="2">
    <source>
        <dbReference type="EMBL" id="ADB39857.1"/>
    </source>
</evidence>
<dbReference type="InterPro" id="IPR013421">
    <property type="entry name" value="CRISPR-assoc_prot_Cas5_HALMA"/>
</dbReference>
<keyword evidence="1" id="KW-0051">Antiviral defense</keyword>
<evidence type="ECO:0000256" key="1">
    <source>
        <dbReference type="ARBA" id="ARBA00023118"/>
    </source>
</evidence>
<dbReference type="EMBL" id="CP001769">
    <property type="protein sequence ID" value="ADB39857.1"/>
    <property type="molecule type" value="Genomic_DNA"/>
</dbReference>
<dbReference type="Gene3D" id="3.30.70.2660">
    <property type="match status" value="1"/>
</dbReference>
<dbReference type="NCBIfam" id="TIGR02593">
    <property type="entry name" value="CRISPR_cas5"/>
    <property type="match status" value="1"/>
</dbReference>
<gene>
    <name evidence="2" type="ordered locus">Slin_3867</name>
</gene>
<protein>
    <submittedName>
        <fullName evidence="2">CRISPR-associated protein Cas5, Hmari subtype</fullName>
    </submittedName>
</protein>
<evidence type="ECO:0000313" key="3">
    <source>
        <dbReference type="Proteomes" id="UP000002028"/>
    </source>
</evidence>
<organism evidence="2 3">
    <name type="scientific">Spirosoma linguale (strain ATCC 33905 / DSM 74 / LMG 10896 / Claus 1)</name>
    <dbReference type="NCBI Taxonomy" id="504472"/>
    <lineage>
        <taxon>Bacteria</taxon>
        <taxon>Pseudomonadati</taxon>
        <taxon>Bacteroidota</taxon>
        <taxon>Cytophagia</taxon>
        <taxon>Cytophagales</taxon>
        <taxon>Cytophagaceae</taxon>
        <taxon>Spirosoma</taxon>
    </lineage>
</organism>